<protein>
    <recommendedName>
        <fullName evidence="7">G-protein coupled receptors family 1 profile domain-containing protein</fullName>
    </recommendedName>
</protein>
<organism evidence="8 9">
    <name type="scientific">Mesorhabditis spiculigera</name>
    <dbReference type="NCBI Taxonomy" id="96644"/>
    <lineage>
        <taxon>Eukaryota</taxon>
        <taxon>Metazoa</taxon>
        <taxon>Ecdysozoa</taxon>
        <taxon>Nematoda</taxon>
        <taxon>Chromadorea</taxon>
        <taxon>Rhabditida</taxon>
        <taxon>Rhabditina</taxon>
        <taxon>Rhabditomorpha</taxon>
        <taxon>Rhabditoidea</taxon>
        <taxon>Rhabditidae</taxon>
        <taxon>Mesorhabditinae</taxon>
        <taxon>Mesorhabditis</taxon>
    </lineage>
</organism>
<dbReference type="GO" id="GO:0016020">
    <property type="term" value="C:membrane"/>
    <property type="evidence" value="ECO:0007669"/>
    <property type="project" value="UniProtKB-SubCell"/>
</dbReference>
<evidence type="ECO:0000313" key="8">
    <source>
        <dbReference type="EMBL" id="CAJ0584405.1"/>
    </source>
</evidence>
<dbReference type="SUPFAM" id="SSF81321">
    <property type="entry name" value="Family A G protein-coupled receptor-like"/>
    <property type="match status" value="1"/>
</dbReference>
<feature type="transmembrane region" description="Helical" evidence="6">
    <location>
        <begin position="193"/>
        <end position="211"/>
    </location>
</feature>
<evidence type="ECO:0000256" key="1">
    <source>
        <dbReference type="ARBA" id="ARBA00004370"/>
    </source>
</evidence>
<dbReference type="PANTHER" id="PTHR47023">
    <property type="entry name" value="SEX PEPTIDE RECEPTOR"/>
    <property type="match status" value="1"/>
</dbReference>
<dbReference type="Pfam" id="PF10324">
    <property type="entry name" value="7TM_GPCR_Srw"/>
    <property type="match status" value="1"/>
</dbReference>
<sequence>MPRGAPVCGPSPLPNGSAPTGDKFFQEYLDDAINCINQTGGFYDRCGKTCISDKYALRLHHHIDLEEVIYGKIFPVLIFLVVIANLTVAVVLSKKHMLSPTNVVLKYMAIADLLVGLVPLPWTLFYFTMGNYRQTEHMEIWWCYMAKFSMDAIPPIFHNIAMWLTVLLATQRYVSISYPFYSRHLCSVKNVRLATMIIMVVSLVCGFPKSIDLNYMLYEGWIFEGDGWSYTRNCLVGHTYVLKLVGMNTYYNLYFWTRAILFIIIPSILLIILNALLIKGIRKAEKRKNRLLRERRPREAAKQTDSNSTSVMLVIIVTIFLVVNLPQAFFMGILCVCETFKIRLHILDGLFPVVFLLVNNMLVMATYPINFWIYCVMSSSFRQTFKALFCKFRVVGTSIGNNTAIELSVAGSGRLSHQEMIESVTQFLAVPLLQMKRRLIGSTLITRTEVSQAYPPGTSTERTRRSDATSFMLLGENGENGSGPNTSRGETIYL</sequence>
<keyword evidence="2 6" id="KW-0812">Transmembrane</keyword>
<feature type="transmembrane region" description="Helical" evidence="6">
    <location>
        <begin position="311"/>
        <end position="333"/>
    </location>
</feature>
<dbReference type="InterPro" id="IPR053071">
    <property type="entry name" value="GPCR1-related_rcpt"/>
</dbReference>
<evidence type="ECO:0000313" key="9">
    <source>
        <dbReference type="Proteomes" id="UP001177023"/>
    </source>
</evidence>
<dbReference type="PROSITE" id="PS50262">
    <property type="entry name" value="G_PROTEIN_RECEP_F1_2"/>
    <property type="match status" value="1"/>
</dbReference>
<feature type="domain" description="G-protein coupled receptors family 1 profile" evidence="7">
    <location>
        <begin position="84"/>
        <end position="374"/>
    </location>
</feature>
<dbReference type="InterPro" id="IPR019427">
    <property type="entry name" value="7TM_GPCR_serpentine_rcpt_Srw"/>
</dbReference>
<feature type="transmembrane region" description="Helical" evidence="6">
    <location>
        <begin position="253"/>
        <end position="278"/>
    </location>
</feature>
<evidence type="ECO:0000256" key="3">
    <source>
        <dbReference type="ARBA" id="ARBA00022989"/>
    </source>
</evidence>
<proteinExistence type="predicted"/>
<evidence type="ECO:0000256" key="2">
    <source>
        <dbReference type="ARBA" id="ARBA00022692"/>
    </source>
</evidence>
<evidence type="ECO:0000259" key="7">
    <source>
        <dbReference type="PROSITE" id="PS50262"/>
    </source>
</evidence>
<dbReference type="PRINTS" id="PR00237">
    <property type="entry name" value="GPCRRHODOPSN"/>
</dbReference>
<dbReference type="AlphaFoldDB" id="A0AA36G9Q1"/>
<feature type="transmembrane region" description="Helical" evidence="6">
    <location>
        <begin position="353"/>
        <end position="376"/>
    </location>
</feature>
<keyword evidence="3 6" id="KW-1133">Transmembrane helix</keyword>
<evidence type="ECO:0000256" key="5">
    <source>
        <dbReference type="SAM" id="MobiDB-lite"/>
    </source>
</evidence>
<feature type="non-terminal residue" evidence="8">
    <location>
        <position position="1"/>
    </location>
</feature>
<comment type="caution">
    <text evidence="8">The sequence shown here is derived from an EMBL/GenBank/DDBJ whole genome shotgun (WGS) entry which is preliminary data.</text>
</comment>
<dbReference type="InterPro" id="IPR000276">
    <property type="entry name" value="GPCR_Rhodpsn"/>
</dbReference>
<accession>A0AA36G9Q1</accession>
<keyword evidence="4 6" id="KW-0472">Membrane</keyword>
<dbReference type="InterPro" id="IPR017452">
    <property type="entry name" value="GPCR_Rhodpsn_7TM"/>
</dbReference>
<dbReference type="Proteomes" id="UP001177023">
    <property type="component" value="Unassembled WGS sequence"/>
</dbReference>
<dbReference type="CDD" id="cd14978">
    <property type="entry name" value="7tmA_FMRFamide_R-like"/>
    <property type="match status" value="1"/>
</dbReference>
<keyword evidence="9" id="KW-1185">Reference proteome</keyword>
<feature type="transmembrane region" description="Helical" evidence="6">
    <location>
        <begin position="73"/>
        <end position="92"/>
    </location>
</feature>
<evidence type="ECO:0000256" key="6">
    <source>
        <dbReference type="SAM" id="Phobius"/>
    </source>
</evidence>
<dbReference type="GO" id="GO:0008528">
    <property type="term" value="F:G protein-coupled peptide receptor activity"/>
    <property type="evidence" value="ECO:0007669"/>
    <property type="project" value="InterPro"/>
</dbReference>
<name>A0AA36G9Q1_9BILA</name>
<evidence type="ECO:0000256" key="4">
    <source>
        <dbReference type="ARBA" id="ARBA00023136"/>
    </source>
</evidence>
<comment type="subcellular location">
    <subcellularLocation>
        <location evidence="1">Membrane</location>
    </subcellularLocation>
</comment>
<gene>
    <name evidence="8" type="ORF">MSPICULIGERA_LOCUS22462</name>
</gene>
<feature type="compositionally biased region" description="Polar residues" evidence="5">
    <location>
        <begin position="482"/>
        <end position="494"/>
    </location>
</feature>
<feature type="region of interest" description="Disordered" evidence="5">
    <location>
        <begin position="473"/>
        <end position="494"/>
    </location>
</feature>
<feature type="transmembrane region" description="Helical" evidence="6">
    <location>
        <begin position="104"/>
        <end position="127"/>
    </location>
</feature>
<reference evidence="8" key="1">
    <citation type="submission" date="2023-06" db="EMBL/GenBank/DDBJ databases">
        <authorList>
            <person name="Delattre M."/>
        </authorList>
    </citation>
    <scope>NUCLEOTIDE SEQUENCE</scope>
    <source>
        <strain evidence="8">AF72</strain>
    </source>
</reference>
<dbReference type="PANTHER" id="PTHR47023:SF5">
    <property type="entry name" value="SEX PEPTIDE RECEPTOR-RELATED PROTEIN 2"/>
    <property type="match status" value="1"/>
</dbReference>
<dbReference type="EMBL" id="CATQJA010002693">
    <property type="protein sequence ID" value="CAJ0584405.1"/>
    <property type="molecule type" value="Genomic_DNA"/>
</dbReference>
<dbReference type="Gene3D" id="1.20.1070.10">
    <property type="entry name" value="Rhodopsin 7-helix transmembrane proteins"/>
    <property type="match status" value="1"/>
</dbReference>